<organism evidence="1 2">
    <name type="scientific">Kordiimonas pumila</name>
    <dbReference type="NCBI Taxonomy" id="2161677"/>
    <lineage>
        <taxon>Bacteria</taxon>
        <taxon>Pseudomonadati</taxon>
        <taxon>Pseudomonadota</taxon>
        <taxon>Alphaproteobacteria</taxon>
        <taxon>Kordiimonadales</taxon>
        <taxon>Kordiimonadaceae</taxon>
        <taxon>Kordiimonas</taxon>
    </lineage>
</organism>
<keyword evidence="2" id="KW-1185">Reference proteome</keyword>
<proteinExistence type="predicted"/>
<reference evidence="2" key="1">
    <citation type="journal article" date="2019" name="Int. J. Syst. Evol. Microbiol.">
        <title>The Global Catalogue of Microorganisms (GCM) 10K type strain sequencing project: providing services to taxonomists for standard genome sequencing and annotation.</title>
        <authorList>
            <consortium name="The Broad Institute Genomics Platform"/>
            <consortium name="The Broad Institute Genome Sequencing Center for Infectious Disease"/>
            <person name="Wu L."/>
            <person name="Ma J."/>
        </authorList>
    </citation>
    <scope>NUCLEOTIDE SEQUENCE [LARGE SCALE GENOMIC DNA]</scope>
    <source>
        <strain evidence="2">KCTC 62164</strain>
    </source>
</reference>
<evidence type="ECO:0000313" key="2">
    <source>
        <dbReference type="Proteomes" id="UP001595444"/>
    </source>
</evidence>
<name>A0ABV7D4G1_9PROT</name>
<dbReference type="Pfam" id="PF01042">
    <property type="entry name" value="Ribonuc_L-PSP"/>
    <property type="match status" value="1"/>
</dbReference>
<dbReference type="PANTHER" id="PTHR43857:SF1">
    <property type="entry name" value="YJGH FAMILY PROTEIN"/>
    <property type="match status" value="1"/>
</dbReference>
<dbReference type="RefSeq" id="WP_194215295.1">
    <property type="nucleotide sequence ID" value="NZ_CP061205.1"/>
</dbReference>
<dbReference type="Proteomes" id="UP001595444">
    <property type="component" value="Unassembled WGS sequence"/>
</dbReference>
<dbReference type="EMBL" id="JBHRSL010000004">
    <property type="protein sequence ID" value="MFC3051830.1"/>
    <property type="molecule type" value="Genomic_DNA"/>
</dbReference>
<sequence>MSMISKAGYERQNIFSGSDYEKTYSYSRAVKVGPQVFLSGTTGYDYSTDTLAAGAAAQTAQLMQNANNALVKAGGSLSDVVRVRMYIAEVDDYDAIMDIFAETFKGISPACTTVQAGLFDPEIKIEMDMDAIVEA</sequence>
<comment type="caution">
    <text evidence="1">The sequence shown here is derived from an EMBL/GenBank/DDBJ whole genome shotgun (WGS) entry which is preliminary data.</text>
</comment>
<evidence type="ECO:0000313" key="1">
    <source>
        <dbReference type="EMBL" id="MFC3051830.1"/>
    </source>
</evidence>
<dbReference type="SUPFAM" id="SSF55298">
    <property type="entry name" value="YjgF-like"/>
    <property type="match status" value="1"/>
</dbReference>
<dbReference type="InterPro" id="IPR006175">
    <property type="entry name" value="YjgF/YER057c/UK114"/>
</dbReference>
<protein>
    <submittedName>
        <fullName evidence="1">Rid family hydrolase</fullName>
    </submittedName>
</protein>
<dbReference type="Gene3D" id="3.30.1330.40">
    <property type="entry name" value="RutC-like"/>
    <property type="match status" value="1"/>
</dbReference>
<gene>
    <name evidence="1" type="ORF">ACFOKA_07935</name>
</gene>
<dbReference type="InterPro" id="IPR035959">
    <property type="entry name" value="RutC-like_sf"/>
</dbReference>
<dbReference type="GO" id="GO:0016787">
    <property type="term" value="F:hydrolase activity"/>
    <property type="evidence" value="ECO:0007669"/>
    <property type="project" value="UniProtKB-KW"/>
</dbReference>
<keyword evidence="1" id="KW-0378">Hydrolase</keyword>
<accession>A0ABV7D4G1</accession>
<dbReference type="PANTHER" id="PTHR43857">
    <property type="entry name" value="BLR7761 PROTEIN"/>
    <property type="match status" value="1"/>
</dbReference>